<protein>
    <recommendedName>
        <fullName evidence="1">Phosphoinositide phospholipase C</fullName>
        <ecNumber evidence="1">3.1.4.11</ecNumber>
    </recommendedName>
</protein>
<dbReference type="OMA" id="DAWDNDE"/>
<sequence>MAATTLEQEVQQLSLEYGIETAINVQPPEDGSAVRISPEIVDFLSEQGVDAQELLRKSAVSPVEVDPSRSLKDYFISSSHNTYLLSWQVLGRASTASYVHALSQNARCVEIDVWSSPKGPIVTHGYTFSRSVPFAAVCATIGELVRTEADSVNDWPVLVSLECHVAPQKQGELVEIMREAWGDKLVRGEVDGVDDDSISPADLKGRILLMVEYYPGTEDVDPGDEIDGCVVPEDDEGQELEIDPVMEAEHEHKHGKISEELAALGFYTRSMKPSKGWAEQYFPSPPFVRNIMINISESALSALIPESTAALTASASRHLRRIFPMGIRLSSSNLDPLKFWRTGSQVACLNWQHFDRGMQINEAMFVGTNGWVPKPAMLGREAVEIGKTRITGEVVGVSSLTRPTKSSFSAYVQAELFHADGEEKWHTDRVKCKDEAEQVDVMWNNRQFEWEFIDDELAFIRLTICHPEELILHENLAVFCARVSRLEQGWRFVRLLNTKGKDSGATLLVRFTITNVE</sequence>
<dbReference type="InterPro" id="IPR000909">
    <property type="entry name" value="PLipase_C_PInositol-sp_X_dom"/>
</dbReference>
<dbReference type="AlphaFoldDB" id="A0A5M3MFC3"/>
<dbReference type="PANTHER" id="PTHR10336">
    <property type="entry name" value="PHOSPHOINOSITIDE-SPECIFIC PHOSPHOLIPASE C FAMILY PROTEIN"/>
    <property type="match status" value="1"/>
</dbReference>
<name>A0A5M3MFC3_CONPW</name>
<dbReference type="PRINTS" id="PR00390">
    <property type="entry name" value="PHPHLIPASEC"/>
</dbReference>
<dbReference type="Proteomes" id="UP000053558">
    <property type="component" value="Unassembled WGS sequence"/>
</dbReference>
<dbReference type="GO" id="GO:0016042">
    <property type="term" value="P:lipid catabolic process"/>
    <property type="evidence" value="ECO:0007669"/>
    <property type="project" value="UniProtKB-KW"/>
</dbReference>
<dbReference type="CDD" id="cd00275">
    <property type="entry name" value="C2_PLC_like"/>
    <property type="match status" value="1"/>
</dbReference>
<dbReference type="GeneID" id="19201275"/>
<evidence type="ECO:0000256" key="1">
    <source>
        <dbReference type="RuleBase" id="RU361133"/>
    </source>
</evidence>
<dbReference type="SMART" id="SM00148">
    <property type="entry name" value="PLCXc"/>
    <property type="match status" value="1"/>
</dbReference>
<dbReference type="InterPro" id="IPR001711">
    <property type="entry name" value="PLipase_C_Pinositol-sp_Y"/>
</dbReference>
<dbReference type="SUPFAM" id="SSF51695">
    <property type="entry name" value="PLC-like phosphodiesterases"/>
    <property type="match status" value="1"/>
</dbReference>
<dbReference type="RefSeq" id="XP_007772093.1">
    <property type="nucleotide sequence ID" value="XM_007773903.1"/>
</dbReference>
<dbReference type="Pfam" id="PF00387">
    <property type="entry name" value="PI-PLC-Y"/>
    <property type="match status" value="1"/>
</dbReference>
<gene>
    <name evidence="3" type="ORF">CONPUDRAFT_138951</name>
</gene>
<organism evidence="3 4">
    <name type="scientific">Coniophora puteana (strain RWD-64-598)</name>
    <name type="common">Brown rot fungus</name>
    <dbReference type="NCBI Taxonomy" id="741705"/>
    <lineage>
        <taxon>Eukaryota</taxon>
        <taxon>Fungi</taxon>
        <taxon>Dikarya</taxon>
        <taxon>Basidiomycota</taxon>
        <taxon>Agaricomycotina</taxon>
        <taxon>Agaricomycetes</taxon>
        <taxon>Agaricomycetidae</taxon>
        <taxon>Boletales</taxon>
        <taxon>Coniophorineae</taxon>
        <taxon>Coniophoraceae</taxon>
        <taxon>Coniophora</taxon>
    </lineage>
</organism>
<dbReference type="InterPro" id="IPR017946">
    <property type="entry name" value="PLC-like_Pdiesterase_TIM-brl"/>
</dbReference>
<dbReference type="Pfam" id="PF00388">
    <property type="entry name" value="PI-PLC-X"/>
    <property type="match status" value="1"/>
</dbReference>
<evidence type="ECO:0000259" key="2">
    <source>
        <dbReference type="PROSITE" id="PS50008"/>
    </source>
</evidence>
<keyword evidence="1" id="KW-0378">Hydrolase</keyword>
<dbReference type="GO" id="GO:0051209">
    <property type="term" value="P:release of sequestered calcium ion into cytosol"/>
    <property type="evidence" value="ECO:0007669"/>
    <property type="project" value="TreeGrafter"/>
</dbReference>
<comment type="caution">
    <text evidence="3">The sequence shown here is derived from an EMBL/GenBank/DDBJ whole genome shotgun (WGS) entry which is preliminary data.</text>
</comment>
<dbReference type="PROSITE" id="PS50007">
    <property type="entry name" value="PIPLC_X_DOMAIN"/>
    <property type="match status" value="1"/>
</dbReference>
<keyword evidence="1" id="KW-0442">Lipid degradation</keyword>
<accession>A0A5M3MFC3</accession>
<dbReference type="KEGG" id="cput:CONPUDRAFT_138951"/>
<dbReference type="InterPro" id="IPR035892">
    <property type="entry name" value="C2_domain_sf"/>
</dbReference>
<dbReference type="GO" id="GO:0048015">
    <property type="term" value="P:phosphatidylinositol-mediated signaling"/>
    <property type="evidence" value="ECO:0007669"/>
    <property type="project" value="TreeGrafter"/>
</dbReference>
<reference evidence="4" key="1">
    <citation type="journal article" date="2012" name="Science">
        <title>The Paleozoic origin of enzymatic lignin decomposition reconstructed from 31 fungal genomes.</title>
        <authorList>
            <person name="Floudas D."/>
            <person name="Binder M."/>
            <person name="Riley R."/>
            <person name="Barry K."/>
            <person name="Blanchette R.A."/>
            <person name="Henrissat B."/>
            <person name="Martinez A.T."/>
            <person name="Otillar R."/>
            <person name="Spatafora J.W."/>
            <person name="Yadav J.S."/>
            <person name="Aerts A."/>
            <person name="Benoit I."/>
            <person name="Boyd A."/>
            <person name="Carlson A."/>
            <person name="Copeland A."/>
            <person name="Coutinho P.M."/>
            <person name="de Vries R.P."/>
            <person name="Ferreira P."/>
            <person name="Findley K."/>
            <person name="Foster B."/>
            <person name="Gaskell J."/>
            <person name="Glotzer D."/>
            <person name="Gorecki P."/>
            <person name="Heitman J."/>
            <person name="Hesse C."/>
            <person name="Hori C."/>
            <person name="Igarashi K."/>
            <person name="Jurgens J.A."/>
            <person name="Kallen N."/>
            <person name="Kersten P."/>
            <person name="Kohler A."/>
            <person name="Kuees U."/>
            <person name="Kumar T.K.A."/>
            <person name="Kuo A."/>
            <person name="LaButti K."/>
            <person name="Larrondo L.F."/>
            <person name="Lindquist E."/>
            <person name="Ling A."/>
            <person name="Lombard V."/>
            <person name="Lucas S."/>
            <person name="Lundell T."/>
            <person name="Martin R."/>
            <person name="McLaughlin D.J."/>
            <person name="Morgenstern I."/>
            <person name="Morin E."/>
            <person name="Murat C."/>
            <person name="Nagy L.G."/>
            <person name="Nolan M."/>
            <person name="Ohm R.A."/>
            <person name="Patyshakuliyeva A."/>
            <person name="Rokas A."/>
            <person name="Ruiz-Duenas F.J."/>
            <person name="Sabat G."/>
            <person name="Salamov A."/>
            <person name="Samejima M."/>
            <person name="Schmutz J."/>
            <person name="Slot J.C."/>
            <person name="St John F."/>
            <person name="Stenlid J."/>
            <person name="Sun H."/>
            <person name="Sun S."/>
            <person name="Syed K."/>
            <person name="Tsang A."/>
            <person name="Wiebenga A."/>
            <person name="Young D."/>
            <person name="Pisabarro A."/>
            <person name="Eastwood D.C."/>
            <person name="Martin F."/>
            <person name="Cullen D."/>
            <person name="Grigoriev I.V."/>
            <person name="Hibbett D.S."/>
        </authorList>
    </citation>
    <scope>NUCLEOTIDE SEQUENCE [LARGE SCALE GENOMIC DNA]</scope>
    <source>
        <strain evidence="4">RWD-64-598 SS2</strain>
    </source>
</reference>
<dbReference type="PANTHER" id="PTHR10336:SF169">
    <property type="entry name" value="PHOSPHOINOSITIDE PHOSPHOLIPASE C"/>
    <property type="match status" value="1"/>
</dbReference>
<keyword evidence="1" id="KW-0443">Lipid metabolism</keyword>
<dbReference type="Gene3D" id="2.60.40.150">
    <property type="entry name" value="C2 domain"/>
    <property type="match status" value="1"/>
</dbReference>
<dbReference type="OrthoDB" id="269822at2759"/>
<evidence type="ECO:0000313" key="4">
    <source>
        <dbReference type="Proteomes" id="UP000053558"/>
    </source>
</evidence>
<evidence type="ECO:0000313" key="3">
    <source>
        <dbReference type="EMBL" id="EIW77727.1"/>
    </source>
</evidence>
<dbReference type="Gene3D" id="3.20.20.190">
    <property type="entry name" value="Phosphatidylinositol (PI) phosphodiesterase"/>
    <property type="match status" value="1"/>
</dbReference>
<dbReference type="PROSITE" id="PS50008">
    <property type="entry name" value="PIPLC_Y_DOMAIN"/>
    <property type="match status" value="1"/>
</dbReference>
<comment type="catalytic activity">
    <reaction evidence="1">
        <text>a 1,2-diacyl-sn-glycero-3-phospho-(1D-myo-inositol-4,5-bisphosphate) + H2O = 1D-myo-inositol 1,4,5-trisphosphate + a 1,2-diacyl-sn-glycerol + H(+)</text>
        <dbReference type="Rhea" id="RHEA:33179"/>
        <dbReference type="ChEBI" id="CHEBI:15377"/>
        <dbReference type="ChEBI" id="CHEBI:15378"/>
        <dbReference type="ChEBI" id="CHEBI:17815"/>
        <dbReference type="ChEBI" id="CHEBI:58456"/>
        <dbReference type="ChEBI" id="CHEBI:203600"/>
        <dbReference type="EC" id="3.1.4.11"/>
    </reaction>
</comment>
<dbReference type="SMART" id="SM00149">
    <property type="entry name" value="PLCYc"/>
    <property type="match status" value="1"/>
</dbReference>
<proteinExistence type="predicted"/>
<dbReference type="EMBL" id="JH711583">
    <property type="protein sequence ID" value="EIW77727.1"/>
    <property type="molecule type" value="Genomic_DNA"/>
</dbReference>
<feature type="domain" description="PI-PLC Y-box" evidence="2">
    <location>
        <begin position="292"/>
        <end position="378"/>
    </location>
</feature>
<keyword evidence="4" id="KW-1185">Reference proteome</keyword>
<dbReference type="GO" id="GO:0004435">
    <property type="term" value="F:phosphatidylinositol-4,5-bisphosphate phospholipase C activity"/>
    <property type="evidence" value="ECO:0007669"/>
    <property type="project" value="UniProtKB-EC"/>
</dbReference>
<dbReference type="InterPro" id="IPR001192">
    <property type="entry name" value="PI-PLC_fam"/>
</dbReference>
<dbReference type="EC" id="3.1.4.11" evidence="1"/>